<evidence type="ECO:0000256" key="2">
    <source>
        <dbReference type="ARBA" id="ARBA00022475"/>
    </source>
</evidence>
<feature type="transmembrane region" description="Helical" evidence="6">
    <location>
        <begin position="281"/>
        <end position="299"/>
    </location>
</feature>
<dbReference type="GO" id="GO:0015920">
    <property type="term" value="P:lipopolysaccharide transport"/>
    <property type="evidence" value="ECO:0007669"/>
    <property type="project" value="TreeGrafter"/>
</dbReference>
<accession>A0A1F4SXC6</accession>
<keyword evidence="4 6" id="KW-1133">Transmembrane helix</keyword>
<proteinExistence type="predicted"/>
<keyword evidence="3 6" id="KW-0812">Transmembrane</keyword>
<dbReference type="GO" id="GO:0043190">
    <property type="term" value="C:ATP-binding cassette (ABC) transporter complex"/>
    <property type="evidence" value="ECO:0007669"/>
    <property type="project" value="TreeGrafter"/>
</dbReference>
<evidence type="ECO:0000313" key="7">
    <source>
        <dbReference type="EMBL" id="OGC25055.1"/>
    </source>
</evidence>
<dbReference type="PANTHER" id="PTHR33529">
    <property type="entry name" value="SLR0882 PROTEIN-RELATED"/>
    <property type="match status" value="1"/>
</dbReference>
<dbReference type="Pfam" id="PF03739">
    <property type="entry name" value="LptF_LptG"/>
    <property type="match status" value="1"/>
</dbReference>
<dbReference type="InterPro" id="IPR005495">
    <property type="entry name" value="LptG/LptF_permease"/>
</dbReference>
<feature type="transmembrane region" description="Helical" evidence="6">
    <location>
        <begin position="308"/>
        <end position="328"/>
    </location>
</feature>
<dbReference type="AlphaFoldDB" id="A0A1F4SXC6"/>
<feature type="transmembrane region" description="Helical" evidence="6">
    <location>
        <begin position="12"/>
        <end position="35"/>
    </location>
</feature>
<name>A0A1F4SXC6_UNCSA</name>
<organism evidence="7 8">
    <name type="scientific">candidate division WOR-1 bacterium RIFOXYB2_FULL_37_13</name>
    <dbReference type="NCBI Taxonomy" id="1802579"/>
    <lineage>
        <taxon>Bacteria</taxon>
        <taxon>Bacillati</taxon>
        <taxon>Saganbacteria</taxon>
    </lineage>
</organism>
<gene>
    <name evidence="7" type="ORF">A2310_00090</name>
</gene>
<dbReference type="EMBL" id="MEUB01000004">
    <property type="protein sequence ID" value="OGC25055.1"/>
    <property type="molecule type" value="Genomic_DNA"/>
</dbReference>
<protein>
    <recommendedName>
        <fullName evidence="9">LPS export ABC transporter permease LptG</fullName>
    </recommendedName>
</protein>
<sequence length="363" mass="40774">MFKIVDKYILKELIDPFLFGLLSFSLILSASMVLFELVRAVVMNGMALFTALQVFIFRMPSVVVYIFPMATLLAALLAFGRLSKESEIVAFRSSGISLYRLMVPVVIFGFVVSLLTLAFYEVVVPESNKKVKSLMVETITKRNVKIQENVFVPEMEKGELRRIFYAQKMIGDKMEGIVVSEFSQGRLTQIVNAKSAKWDKAKNQWLFKNGIVYLLSDTGEYKHLIKFDEQNISIKYTPADFSLGDKSPDDMNISELGNYIALKEKMGVEVTDFKIQLNMKIAIPFASLVFAFLGAPLGLSPRRASSSVGLGFSIIVIFVYYVLMFFSIALGELEFVSPEVAAWMPNVLTFGLGYFVLSRSAQI</sequence>
<evidence type="ECO:0000313" key="8">
    <source>
        <dbReference type="Proteomes" id="UP000178417"/>
    </source>
</evidence>
<dbReference type="STRING" id="1802579.A2310_00090"/>
<evidence type="ECO:0000256" key="4">
    <source>
        <dbReference type="ARBA" id="ARBA00022989"/>
    </source>
</evidence>
<feature type="transmembrane region" description="Helical" evidence="6">
    <location>
        <begin position="340"/>
        <end position="357"/>
    </location>
</feature>
<feature type="transmembrane region" description="Helical" evidence="6">
    <location>
        <begin position="101"/>
        <end position="120"/>
    </location>
</feature>
<feature type="transmembrane region" description="Helical" evidence="6">
    <location>
        <begin position="55"/>
        <end position="80"/>
    </location>
</feature>
<evidence type="ECO:0000256" key="6">
    <source>
        <dbReference type="SAM" id="Phobius"/>
    </source>
</evidence>
<reference evidence="7 8" key="1">
    <citation type="journal article" date="2016" name="Nat. Commun.">
        <title>Thousands of microbial genomes shed light on interconnected biogeochemical processes in an aquifer system.</title>
        <authorList>
            <person name="Anantharaman K."/>
            <person name="Brown C.T."/>
            <person name="Hug L.A."/>
            <person name="Sharon I."/>
            <person name="Castelle C.J."/>
            <person name="Probst A.J."/>
            <person name="Thomas B.C."/>
            <person name="Singh A."/>
            <person name="Wilkins M.J."/>
            <person name="Karaoz U."/>
            <person name="Brodie E.L."/>
            <person name="Williams K.H."/>
            <person name="Hubbard S.S."/>
            <person name="Banfield J.F."/>
        </authorList>
    </citation>
    <scope>NUCLEOTIDE SEQUENCE [LARGE SCALE GENOMIC DNA]</scope>
</reference>
<keyword evidence="5 6" id="KW-0472">Membrane</keyword>
<dbReference type="PANTHER" id="PTHR33529:SF6">
    <property type="entry name" value="YJGP_YJGQ FAMILY PERMEASE"/>
    <property type="match status" value="1"/>
</dbReference>
<evidence type="ECO:0000256" key="1">
    <source>
        <dbReference type="ARBA" id="ARBA00004651"/>
    </source>
</evidence>
<evidence type="ECO:0000256" key="3">
    <source>
        <dbReference type="ARBA" id="ARBA00022692"/>
    </source>
</evidence>
<comment type="subcellular location">
    <subcellularLocation>
        <location evidence="1">Cell membrane</location>
        <topology evidence="1">Multi-pass membrane protein</topology>
    </subcellularLocation>
</comment>
<evidence type="ECO:0000256" key="5">
    <source>
        <dbReference type="ARBA" id="ARBA00023136"/>
    </source>
</evidence>
<dbReference type="Proteomes" id="UP000178417">
    <property type="component" value="Unassembled WGS sequence"/>
</dbReference>
<keyword evidence="2" id="KW-1003">Cell membrane</keyword>
<comment type="caution">
    <text evidence="7">The sequence shown here is derived from an EMBL/GenBank/DDBJ whole genome shotgun (WGS) entry which is preliminary data.</text>
</comment>
<evidence type="ECO:0008006" key="9">
    <source>
        <dbReference type="Google" id="ProtNLM"/>
    </source>
</evidence>